<keyword evidence="9" id="KW-1185">Reference proteome</keyword>
<comment type="similarity">
    <text evidence="2">Belongs to the SF-assemblin family.</text>
</comment>
<dbReference type="PANTHER" id="PTHR40412:SF1">
    <property type="entry name" value="SF-ASSEMBLIN"/>
    <property type="match status" value="1"/>
</dbReference>
<keyword evidence="6" id="KW-0206">Cytoskeleton</keyword>
<keyword evidence="5 7" id="KW-0175">Coiled coil</keyword>
<dbReference type="OrthoDB" id="330536at2759"/>
<dbReference type="VEuPathDB" id="ToxoDB:CSUI_006533"/>
<dbReference type="GO" id="GO:0005874">
    <property type="term" value="C:microtubule"/>
    <property type="evidence" value="ECO:0007669"/>
    <property type="project" value="UniProtKB-KW"/>
</dbReference>
<name>A0A2C6KRG2_9APIC</name>
<dbReference type="AlphaFoldDB" id="A0A2C6KRG2"/>
<evidence type="ECO:0000313" key="9">
    <source>
        <dbReference type="Proteomes" id="UP000221165"/>
    </source>
</evidence>
<dbReference type="Pfam" id="PF06705">
    <property type="entry name" value="SF-assemblin"/>
    <property type="match status" value="1"/>
</dbReference>
<keyword evidence="4" id="KW-0493">Microtubule</keyword>
<evidence type="ECO:0000256" key="1">
    <source>
        <dbReference type="ARBA" id="ARBA00004245"/>
    </source>
</evidence>
<dbReference type="GO" id="GO:0005200">
    <property type="term" value="F:structural constituent of cytoskeleton"/>
    <property type="evidence" value="ECO:0007669"/>
    <property type="project" value="InterPro"/>
</dbReference>
<comment type="subcellular location">
    <subcellularLocation>
        <location evidence="1">Cytoplasm</location>
        <location evidence="1">Cytoskeleton</location>
    </subcellularLocation>
</comment>
<evidence type="ECO:0000313" key="8">
    <source>
        <dbReference type="EMBL" id="PHJ19639.1"/>
    </source>
</evidence>
<evidence type="ECO:0000256" key="4">
    <source>
        <dbReference type="ARBA" id="ARBA00022701"/>
    </source>
</evidence>
<proteinExistence type="inferred from homology"/>
<dbReference type="EMBL" id="MIGC01003313">
    <property type="protein sequence ID" value="PHJ19639.1"/>
    <property type="molecule type" value="Genomic_DNA"/>
</dbReference>
<evidence type="ECO:0000256" key="7">
    <source>
        <dbReference type="SAM" id="Coils"/>
    </source>
</evidence>
<dbReference type="Proteomes" id="UP000221165">
    <property type="component" value="Unassembled WGS sequence"/>
</dbReference>
<reference evidence="8 9" key="1">
    <citation type="journal article" date="2017" name="Int. J. Parasitol.">
        <title>The genome of the protozoan parasite Cystoisospora suis and a reverse vaccinology approach to identify vaccine candidates.</title>
        <authorList>
            <person name="Palmieri N."/>
            <person name="Shrestha A."/>
            <person name="Ruttkowski B."/>
            <person name="Beck T."/>
            <person name="Vogl C."/>
            <person name="Tomley F."/>
            <person name="Blake D.P."/>
            <person name="Joachim A."/>
        </authorList>
    </citation>
    <scope>NUCLEOTIDE SEQUENCE [LARGE SCALE GENOMIC DNA]</scope>
    <source>
        <strain evidence="8 9">Wien I</strain>
    </source>
</reference>
<comment type="caution">
    <text evidence="8">The sequence shown here is derived from an EMBL/GenBank/DDBJ whole genome shotgun (WGS) entry which is preliminary data.</text>
</comment>
<dbReference type="RefSeq" id="XP_067921337.1">
    <property type="nucleotide sequence ID" value="XM_068066689.1"/>
</dbReference>
<evidence type="ECO:0000256" key="3">
    <source>
        <dbReference type="ARBA" id="ARBA00022490"/>
    </source>
</evidence>
<organism evidence="8 9">
    <name type="scientific">Cystoisospora suis</name>
    <dbReference type="NCBI Taxonomy" id="483139"/>
    <lineage>
        <taxon>Eukaryota</taxon>
        <taxon>Sar</taxon>
        <taxon>Alveolata</taxon>
        <taxon>Apicomplexa</taxon>
        <taxon>Conoidasida</taxon>
        <taxon>Coccidia</taxon>
        <taxon>Eucoccidiorida</taxon>
        <taxon>Eimeriorina</taxon>
        <taxon>Sarcocystidae</taxon>
        <taxon>Cystoisospora</taxon>
    </lineage>
</organism>
<dbReference type="PRINTS" id="PR01799">
    <property type="entry name" value="SFASSEMBLIN"/>
</dbReference>
<dbReference type="GeneID" id="94429900"/>
<evidence type="ECO:0000256" key="6">
    <source>
        <dbReference type="ARBA" id="ARBA00023212"/>
    </source>
</evidence>
<dbReference type="InterPro" id="IPR008374">
    <property type="entry name" value="SF_assemblin/giardin_b"/>
</dbReference>
<feature type="coiled-coil region" evidence="7">
    <location>
        <begin position="21"/>
        <end position="48"/>
    </location>
</feature>
<evidence type="ECO:0000256" key="2">
    <source>
        <dbReference type="ARBA" id="ARBA00005678"/>
    </source>
</evidence>
<gene>
    <name evidence="8" type="ORF">CSUI_006533</name>
</gene>
<dbReference type="PANTHER" id="PTHR40412">
    <property type="entry name" value="SF-ASSEMBLIN"/>
    <property type="match status" value="1"/>
</dbReference>
<accession>A0A2C6KRG2</accession>
<protein>
    <submittedName>
        <fullName evidence="8">Sf-assemblin beta giardin protein</fullName>
    </submittedName>
</protein>
<sequence>MFESQLLGVQDKLSSVFVEKFEQLQCALDALNDRLAVVEREFTAEREKQTKEWEEKNTVIARDMSAIQEALETDKQSRTEREMQIAKRLGELEYRTEGKFEAEKNAREQKYDQVREELEEAKRMRERGEEKFQTFVLEEVAALKNGLILESQAREGADDDIVQAVNHYTTALQDALRLVTTV</sequence>
<feature type="coiled-coil region" evidence="7">
    <location>
        <begin position="104"/>
        <end position="131"/>
    </location>
</feature>
<evidence type="ECO:0000256" key="5">
    <source>
        <dbReference type="ARBA" id="ARBA00023054"/>
    </source>
</evidence>
<keyword evidence="3" id="KW-0963">Cytoplasm</keyword>